<evidence type="ECO:0000256" key="1">
    <source>
        <dbReference type="SAM" id="SignalP"/>
    </source>
</evidence>
<keyword evidence="1" id="KW-0732">Signal</keyword>
<evidence type="ECO:0000313" key="3">
    <source>
        <dbReference type="Proteomes" id="UP001497744"/>
    </source>
</evidence>
<dbReference type="AlphaFoldDB" id="A0AAV4LSA2"/>
<comment type="caution">
    <text evidence="2">The sequence shown here is derived from an EMBL/GenBank/DDBJ whole genome shotgun (WGS) entry which is preliminary data.</text>
</comment>
<dbReference type="Proteomes" id="UP001497744">
    <property type="component" value="Unassembled WGS sequence"/>
</dbReference>
<gene>
    <name evidence="2" type="ORF">BcabD6B2_20930</name>
</gene>
<proteinExistence type="predicted"/>
<evidence type="ECO:0000313" key="2">
    <source>
        <dbReference type="EMBL" id="GIX62658.1"/>
    </source>
</evidence>
<dbReference type="EMBL" id="BPLF01000002">
    <property type="protein sequence ID" value="GIX62658.1"/>
    <property type="molecule type" value="Genomic_DNA"/>
</dbReference>
<accession>A0AAV4LSA2</accession>
<organism evidence="2 3">
    <name type="scientific">Babesia caballi</name>
    <dbReference type="NCBI Taxonomy" id="5871"/>
    <lineage>
        <taxon>Eukaryota</taxon>
        <taxon>Sar</taxon>
        <taxon>Alveolata</taxon>
        <taxon>Apicomplexa</taxon>
        <taxon>Aconoidasida</taxon>
        <taxon>Piroplasmida</taxon>
        <taxon>Babesiidae</taxon>
        <taxon>Babesia</taxon>
    </lineage>
</organism>
<name>A0AAV4LSA2_BABCB</name>
<sequence length="627" mass="63605">MRAIHWVVDCFLAFLAFLAALSLGSPAPAALPPDCDSLFSFLRFLATSSAKGSAAFASAAGSLDFLEGSDALTLVFASSVGAAAALAAFTVADLSLAGSTDNVAASFFTSPASPLGFLAFFGGLVSPGAASADAVTGEAGGAPPSSALADLPFFCFLLFGVEASEETPSTAWEPDDGSALTPEGAFTSPADALSSSTRLRLSMAACAFMAWAPGEVLHALAQQLDHALAVDVSVNLTETVEPGCKSALVGEVASSTTLVLETGLPDEVGLEDETVLGGVGPARRHLGEVNKRAGVTDEAAGEDVAGDSAQVGGGDGELVGEVRVEVLSHILQPHHLSGEVEDVLHAGLREVVTDGLAGRLLDAGDQLLVVQQLDKLRSAGSPVELVLALDDANGLAVQFVVVDDLDELGEVPPVPLAHAHGEGVEVLGEGVEQRDAVNDGFVEPPGVHLEFGAAEVVAEPDVELVHVEGAGAGGESGDVLHFVEAAPAEQLDDVGVVDDLEALGGEGLSERGVNHGEFGALLGHVEAEEGAEHGGNLSLHDGADVLQRVGRRGEGLEGLELDGFLEPLFGVAHLLHGLDVADLLPLLDLVEGVAGGRFEEEEGLTHCVTACCQLSVVGVCAAISGAL</sequence>
<dbReference type="RefSeq" id="XP_067714727.1">
    <property type="nucleotide sequence ID" value="XM_067858626.1"/>
</dbReference>
<dbReference type="GeneID" id="94194139"/>
<feature type="chain" id="PRO_5043685801" evidence="1">
    <location>
        <begin position="25"/>
        <end position="627"/>
    </location>
</feature>
<keyword evidence="3" id="KW-1185">Reference proteome</keyword>
<reference evidence="2 3" key="1">
    <citation type="submission" date="2021-06" db="EMBL/GenBank/DDBJ databases">
        <title>Genome sequence of Babesia caballi.</title>
        <authorList>
            <person name="Yamagishi J."/>
            <person name="Kidaka T."/>
            <person name="Ochi A."/>
        </authorList>
    </citation>
    <scope>NUCLEOTIDE SEQUENCE [LARGE SCALE GENOMIC DNA]</scope>
    <source>
        <strain evidence="2">USDA-D6B2</strain>
    </source>
</reference>
<feature type="signal peptide" evidence="1">
    <location>
        <begin position="1"/>
        <end position="24"/>
    </location>
</feature>
<protein>
    <submittedName>
        <fullName evidence="2">Fanconi anemia group D2 protein</fullName>
    </submittedName>
</protein>